<evidence type="ECO:0000259" key="3">
    <source>
        <dbReference type="Pfam" id="PF18203"/>
    </source>
</evidence>
<organism evidence="4 5">
    <name type="scientific">Portibacter lacus</name>
    <dbReference type="NCBI Taxonomy" id="1099794"/>
    <lineage>
        <taxon>Bacteria</taxon>
        <taxon>Pseudomonadati</taxon>
        <taxon>Bacteroidota</taxon>
        <taxon>Saprospiria</taxon>
        <taxon>Saprospirales</taxon>
        <taxon>Haliscomenobacteraceae</taxon>
        <taxon>Portibacter</taxon>
    </lineage>
</organism>
<keyword evidence="1" id="KW-0472">Membrane</keyword>
<accession>A0AA37ST49</accession>
<dbReference type="InterPro" id="IPR026442">
    <property type="entry name" value="IPTL_CTERM"/>
</dbReference>
<keyword evidence="1" id="KW-0812">Transmembrane</keyword>
<name>A0AA37ST49_9BACT</name>
<feature type="chain" id="PRO_5041380146" description="IPTL-CTERM protein sorting domain-containing protein" evidence="2">
    <location>
        <begin position="20"/>
        <end position="183"/>
    </location>
</feature>
<reference evidence="4" key="1">
    <citation type="journal article" date="2014" name="Int. J. Syst. Evol. Microbiol.">
        <title>Complete genome sequence of Corynebacterium casei LMG S-19264T (=DSM 44701T), isolated from a smear-ripened cheese.</title>
        <authorList>
            <consortium name="US DOE Joint Genome Institute (JGI-PGF)"/>
            <person name="Walter F."/>
            <person name="Albersmeier A."/>
            <person name="Kalinowski J."/>
            <person name="Ruckert C."/>
        </authorList>
    </citation>
    <scope>NUCLEOTIDE SEQUENCE</scope>
    <source>
        <strain evidence="4">NBRC 108769</strain>
    </source>
</reference>
<dbReference type="Proteomes" id="UP001156666">
    <property type="component" value="Unassembled WGS sequence"/>
</dbReference>
<evidence type="ECO:0000256" key="2">
    <source>
        <dbReference type="SAM" id="SignalP"/>
    </source>
</evidence>
<dbReference type="Pfam" id="PF18203">
    <property type="entry name" value="IPTL-CTERM"/>
    <property type="match status" value="1"/>
</dbReference>
<dbReference type="EMBL" id="BSOH01000030">
    <property type="protein sequence ID" value="GLR19592.1"/>
    <property type="molecule type" value="Genomic_DNA"/>
</dbReference>
<feature type="domain" description="IPTL-CTERM protein sorting" evidence="3">
    <location>
        <begin position="149"/>
        <end position="163"/>
    </location>
</feature>
<dbReference type="NCBIfam" id="TIGR04174">
    <property type="entry name" value="IPTL_CTERM"/>
    <property type="match status" value="1"/>
</dbReference>
<protein>
    <recommendedName>
        <fullName evidence="3">IPTL-CTERM protein sorting domain-containing protein</fullName>
    </recommendedName>
</protein>
<feature type="signal peptide" evidence="2">
    <location>
        <begin position="1"/>
        <end position="19"/>
    </location>
</feature>
<reference evidence="4" key="2">
    <citation type="submission" date="2023-01" db="EMBL/GenBank/DDBJ databases">
        <title>Draft genome sequence of Portibacter lacus strain NBRC 108769.</title>
        <authorList>
            <person name="Sun Q."/>
            <person name="Mori K."/>
        </authorList>
    </citation>
    <scope>NUCLEOTIDE SEQUENCE</scope>
    <source>
        <strain evidence="4">NBRC 108769</strain>
    </source>
</reference>
<comment type="caution">
    <text evidence="4">The sequence shown here is derived from an EMBL/GenBank/DDBJ whole genome shotgun (WGS) entry which is preliminary data.</text>
</comment>
<evidence type="ECO:0000313" key="5">
    <source>
        <dbReference type="Proteomes" id="UP001156666"/>
    </source>
</evidence>
<keyword evidence="1" id="KW-1133">Transmembrane helix</keyword>
<evidence type="ECO:0000313" key="4">
    <source>
        <dbReference type="EMBL" id="GLR19592.1"/>
    </source>
</evidence>
<keyword evidence="2" id="KW-0732">Signal</keyword>
<dbReference type="RefSeq" id="WP_235294916.1">
    <property type="nucleotide sequence ID" value="NZ_BSOH01000030.1"/>
</dbReference>
<evidence type="ECO:0000256" key="1">
    <source>
        <dbReference type="SAM" id="Phobius"/>
    </source>
</evidence>
<dbReference type="AlphaFoldDB" id="A0AA37ST49"/>
<keyword evidence="5" id="KW-1185">Reference proteome</keyword>
<proteinExistence type="predicted"/>
<gene>
    <name evidence="4" type="ORF">GCM10007940_42080</name>
</gene>
<feature type="transmembrane region" description="Helical" evidence="1">
    <location>
        <begin position="153"/>
        <end position="173"/>
    </location>
</feature>
<sequence length="183" mass="19433">MRKILFFFLAYLLTQSLNAQLLNSVVNVSPYFPDASTLFFDAGDVTVSGAVEYPLGAYAGYKAGCQIDVTDTQIIISGDATLFSPASFNGWVLEVISGVTITSAIVDPGSDYFPVVSLVNGRVEMNFEGITTVNGSTTTINIVSEPAVAVPTLSQWGVIALGLVILIFGVGSIKQRQKQIQLG</sequence>